<dbReference type="InterPro" id="IPR036388">
    <property type="entry name" value="WH-like_DNA-bd_sf"/>
</dbReference>
<dbReference type="RefSeq" id="WP_051857272.1">
    <property type="nucleotide sequence ID" value="NZ_JMTB01000017.1"/>
</dbReference>
<organism evidence="2 3">
    <name type="scientific">Trabulsiella guamensis ATCC 49490</name>
    <dbReference type="NCBI Taxonomy" id="1005994"/>
    <lineage>
        <taxon>Bacteria</taxon>
        <taxon>Pseudomonadati</taxon>
        <taxon>Pseudomonadota</taxon>
        <taxon>Gammaproteobacteria</taxon>
        <taxon>Enterobacterales</taxon>
        <taxon>Enterobacteriaceae</taxon>
        <taxon>Trabulsiella</taxon>
    </lineage>
</organism>
<evidence type="ECO:0000259" key="1">
    <source>
        <dbReference type="SMART" id="SM00507"/>
    </source>
</evidence>
<dbReference type="SUPFAM" id="SSF54060">
    <property type="entry name" value="His-Me finger endonucleases"/>
    <property type="match status" value="1"/>
</dbReference>
<feature type="domain" description="HNH nuclease" evidence="1">
    <location>
        <begin position="62"/>
        <end position="110"/>
    </location>
</feature>
<dbReference type="AlphaFoldDB" id="A0A085AQM6"/>
<reference evidence="3" key="1">
    <citation type="submission" date="2014-05" db="EMBL/GenBank/DDBJ databases">
        <title>ATOL: Assembling a taxonomically balanced genome-scale reconstruction of the evolutionary history of the Enterobacteriaceae.</title>
        <authorList>
            <person name="Plunkett G. III"/>
            <person name="Neeno-Eckwall E.C."/>
            <person name="Glasner J.D."/>
            <person name="Perna N.T."/>
        </authorList>
    </citation>
    <scope>NUCLEOTIDE SEQUENCE [LARGE SCALE GENOMIC DNA]</scope>
    <source>
        <strain evidence="3">ATCC 49490</strain>
    </source>
</reference>
<dbReference type="OrthoDB" id="6631788at2"/>
<dbReference type="Pfam" id="PF13392">
    <property type="entry name" value="HNH_3"/>
    <property type="match status" value="1"/>
</dbReference>
<keyword evidence="3" id="KW-1185">Reference proteome</keyword>
<dbReference type="Gene3D" id="3.90.75.20">
    <property type="match status" value="1"/>
</dbReference>
<proteinExistence type="predicted"/>
<dbReference type="Proteomes" id="UP000028630">
    <property type="component" value="Unassembled WGS sequence"/>
</dbReference>
<keyword evidence="2" id="KW-0540">Nuclease</keyword>
<dbReference type="InterPro" id="IPR044925">
    <property type="entry name" value="His-Me_finger_sf"/>
</dbReference>
<comment type="caution">
    <text evidence="2">The sequence shown here is derived from an EMBL/GenBank/DDBJ whole genome shotgun (WGS) entry which is preliminary data.</text>
</comment>
<dbReference type="Pfam" id="PF07463">
    <property type="entry name" value="NUMOD4"/>
    <property type="match status" value="1"/>
</dbReference>
<dbReference type="InterPro" id="IPR003615">
    <property type="entry name" value="HNH_nuc"/>
</dbReference>
<evidence type="ECO:0000313" key="3">
    <source>
        <dbReference type="Proteomes" id="UP000028630"/>
    </source>
</evidence>
<dbReference type="EMBL" id="JMTB01000017">
    <property type="protein sequence ID" value="KFC12521.1"/>
    <property type="molecule type" value="Genomic_DNA"/>
</dbReference>
<dbReference type="GO" id="GO:0004519">
    <property type="term" value="F:endonuclease activity"/>
    <property type="evidence" value="ECO:0007669"/>
    <property type="project" value="UniProtKB-KW"/>
</dbReference>
<evidence type="ECO:0000313" key="2">
    <source>
        <dbReference type="EMBL" id="KFC12521.1"/>
    </source>
</evidence>
<dbReference type="eggNOG" id="ENOG5033AUY">
    <property type="taxonomic scope" value="Bacteria"/>
</dbReference>
<dbReference type="InterPro" id="IPR010902">
    <property type="entry name" value="NUMOD4"/>
</dbReference>
<sequence length="190" mass="21289">MFEEEIWKETSISSDYEVSNHGRFRSLTRTVSVMSGYKKVLEGKDLKPFDVHTTGYLQIKICGKKYAAHRLVAMAFCDGYADGLVVNHKNGNKKDNRAENLEWTTPSSNLRHAYSDLGVIPNQLGRFGEDHNASKAVIATCRVTGKEVRYAAAMDAVRDGFDSGCISRCCTGQSSYHKGYNWRFEGEANE</sequence>
<keyword evidence="2" id="KW-0255">Endonuclease</keyword>
<dbReference type="Gene3D" id="1.10.10.10">
    <property type="entry name" value="Winged helix-like DNA-binding domain superfamily/Winged helix DNA-binding domain"/>
    <property type="match status" value="1"/>
</dbReference>
<accession>A0A085AQM6</accession>
<protein>
    <submittedName>
        <fullName evidence="2">HNH endonuclease</fullName>
    </submittedName>
</protein>
<gene>
    <name evidence="2" type="ORF">GTGU_00289</name>
</gene>
<name>A0A085AQM6_9ENTR</name>
<dbReference type="GO" id="GO:0016788">
    <property type="term" value="F:hydrolase activity, acting on ester bonds"/>
    <property type="evidence" value="ECO:0007669"/>
    <property type="project" value="InterPro"/>
</dbReference>
<keyword evidence="2" id="KW-0378">Hydrolase</keyword>
<dbReference type="SMART" id="SM00507">
    <property type="entry name" value="HNHc"/>
    <property type="match status" value="1"/>
</dbReference>